<evidence type="ECO:0000313" key="2">
    <source>
        <dbReference type="Proteomes" id="UP001164929"/>
    </source>
</evidence>
<proteinExistence type="predicted"/>
<reference evidence="1 2" key="1">
    <citation type="journal article" date="2023" name="Mol. Ecol. Resour.">
        <title>Chromosome-level genome assembly of a triploid poplar Populus alba 'Berolinensis'.</title>
        <authorList>
            <person name="Chen S."/>
            <person name="Yu Y."/>
            <person name="Wang X."/>
            <person name="Wang S."/>
            <person name="Zhang T."/>
            <person name="Zhou Y."/>
            <person name="He R."/>
            <person name="Meng N."/>
            <person name="Wang Y."/>
            <person name="Liu W."/>
            <person name="Liu Z."/>
            <person name="Liu J."/>
            <person name="Guo Q."/>
            <person name="Huang H."/>
            <person name="Sederoff R.R."/>
            <person name="Wang G."/>
            <person name="Qu G."/>
            <person name="Chen S."/>
        </authorList>
    </citation>
    <scope>NUCLEOTIDE SEQUENCE [LARGE SCALE GENOMIC DNA]</scope>
    <source>
        <strain evidence="1">SC-2020</strain>
    </source>
</reference>
<comment type="caution">
    <text evidence="1">The sequence shown here is derived from an EMBL/GenBank/DDBJ whole genome shotgun (WGS) entry which is preliminary data.</text>
</comment>
<organism evidence="1 2">
    <name type="scientific">Populus alba x Populus x berolinensis</name>
    <dbReference type="NCBI Taxonomy" id="444605"/>
    <lineage>
        <taxon>Eukaryota</taxon>
        <taxon>Viridiplantae</taxon>
        <taxon>Streptophyta</taxon>
        <taxon>Embryophyta</taxon>
        <taxon>Tracheophyta</taxon>
        <taxon>Spermatophyta</taxon>
        <taxon>Magnoliopsida</taxon>
        <taxon>eudicotyledons</taxon>
        <taxon>Gunneridae</taxon>
        <taxon>Pentapetalae</taxon>
        <taxon>rosids</taxon>
        <taxon>fabids</taxon>
        <taxon>Malpighiales</taxon>
        <taxon>Salicaceae</taxon>
        <taxon>Saliceae</taxon>
        <taxon>Populus</taxon>
    </lineage>
</organism>
<protein>
    <submittedName>
        <fullName evidence="1">Uncharacterized protein</fullName>
    </submittedName>
</protein>
<gene>
    <name evidence="1" type="ORF">NC653_010285</name>
</gene>
<accession>A0AAD6W519</accession>
<name>A0AAD6W519_9ROSI</name>
<sequence length="52" mass="5904">MLVGLKPPSLTFTLLTSLVLDNFLEFPMKEAHQVLMKNQTDQNLLQETSTIN</sequence>
<dbReference type="EMBL" id="JAQIZT010000004">
    <property type="protein sequence ID" value="KAJ6999527.1"/>
    <property type="molecule type" value="Genomic_DNA"/>
</dbReference>
<evidence type="ECO:0000313" key="1">
    <source>
        <dbReference type="EMBL" id="KAJ6999527.1"/>
    </source>
</evidence>
<dbReference type="AlphaFoldDB" id="A0AAD6W519"/>
<keyword evidence="2" id="KW-1185">Reference proteome</keyword>
<dbReference type="Proteomes" id="UP001164929">
    <property type="component" value="Chromosome 4"/>
</dbReference>